<dbReference type="InterPro" id="IPR000152">
    <property type="entry name" value="EGF-type_Asp/Asn_hydroxyl_site"/>
</dbReference>
<dbReference type="OMA" id="ESCKANG"/>
<keyword evidence="13" id="KW-0325">Glycoprotein</keyword>
<evidence type="ECO:0000256" key="5">
    <source>
        <dbReference type="ARBA" id="ARBA00022553"/>
    </source>
</evidence>
<dbReference type="InterPro" id="IPR016187">
    <property type="entry name" value="CTDL_fold"/>
</dbReference>
<evidence type="ECO:0000313" key="19">
    <source>
        <dbReference type="Proteomes" id="UP000265020"/>
    </source>
</evidence>
<evidence type="ECO:0000256" key="6">
    <source>
        <dbReference type="ARBA" id="ARBA00022692"/>
    </source>
</evidence>
<evidence type="ECO:0000256" key="14">
    <source>
        <dbReference type="PROSITE-ProRule" id="PRU00076"/>
    </source>
</evidence>
<dbReference type="GeneTree" id="ENSGT00940000167312"/>
<keyword evidence="4 14" id="KW-0245">EGF-like domain</keyword>
<dbReference type="Pfam" id="PF00059">
    <property type="entry name" value="Lectin_C"/>
    <property type="match status" value="1"/>
</dbReference>
<dbReference type="InterPro" id="IPR051505">
    <property type="entry name" value="C-type_lectin_domain"/>
</dbReference>
<feature type="domain" description="C-type lectin" evidence="17">
    <location>
        <begin position="13"/>
        <end position="139"/>
    </location>
</feature>
<keyword evidence="11 15" id="KW-0472">Membrane</keyword>
<comment type="subcellular location">
    <subcellularLocation>
        <location evidence="1">Membrane</location>
        <topology evidence="1">Single-pass type I membrane protein</topology>
    </subcellularLocation>
    <subcellularLocation>
        <location evidence="2">Secreted</location>
    </subcellularLocation>
</comment>
<evidence type="ECO:0000313" key="18">
    <source>
        <dbReference type="Ensembl" id="ENSCVAP00000025322.1"/>
    </source>
</evidence>
<keyword evidence="7" id="KW-0732">Signal</keyword>
<dbReference type="Gene3D" id="2.10.25.10">
    <property type="entry name" value="Laminin"/>
    <property type="match status" value="1"/>
</dbReference>
<evidence type="ECO:0000256" key="12">
    <source>
        <dbReference type="ARBA" id="ARBA00023157"/>
    </source>
</evidence>
<dbReference type="CDD" id="cd00054">
    <property type="entry name" value="EGF_CA"/>
    <property type="match status" value="1"/>
</dbReference>
<evidence type="ECO:0000256" key="13">
    <source>
        <dbReference type="ARBA" id="ARBA00023180"/>
    </source>
</evidence>
<reference evidence="18" key="1">
    <citation type="submission" date="2025-08" db="UniProtKB">
        <authorList>
            <consortium name="Ensembl"/>
        </authorList>
    </citation>
    <scope>IDENTIFICATION</scope>
</reference>
<dbReference type="InterPro" id="IPR018097">
    <property type="entry name" value="EGF_Ca-bd_CS"/>
</dbReference>
<evidence type="ECO:0000259" key="16">
    <source>
        <dbReference type="PROSITE" id="PS50026"/>
    </source>
</evidence>
<evidence type="ECO:0000259" key="17">
    <source>
        <dbReference type="PROSITE" id="PS50041"/>
    </source>
</evidence>
<reference evidence="18" key="2">
    <citation type="submission" date="2025-09" db="UniProtKB">
        <authorList>
            <consortium name="Ensembl"/>
        </authorList>
    </citation>
    <scope>IDENTIFICATION</scope>
</reference>
<dbReference type="GO" id="GO:0030246">
    <property type="term" value="F:carbohydrate binding"/>
    <property type="evidence" value="ECO:0007669"/>
    <property type="project" value="UniProtKB-KW"/>
</dbReference>
<protein>
    <submittedName>
        <fullName evidence="18">Complement component C1q receptor-like</fullName>
    </submittedName>
</protein>
<keyword evidence="9" id="KW-0677">Repeat</keyword>
<sequence length="377" mass="42015">NHNQTGKEEMLCTPKACLILHMKNVSFHAAQNRCRHDGGYLVTVRDRNEEMDLHLLLSLRKKQHEEEVLNIWIGLKKNQGDCTQLNEPLRGFKWVSGEPLSQYSNWKKEPADTCSSDRCVKVEYSFSQQDGLSWTSESCWNKGAPYACKFLFKGMCSSLTLLGPGKIIYQAIFSPHHPLNSGLKLLPFGTRCRLQGETARGFRLAENQHNCSDIDECVSQACEGHGCVNTRGGYHCVCEQGYELSQGRCVDVDECGAGNQEIKEAITAAPSQYGQPPILTHTATPLSDLVNVTDQNRTQYLVPGASTGNRVLVCILGSVIPLLALIALTLFITIFRCSRSRKELKKKQNTADGYCWVPSGLDPRLEKLYESIVADDL</sequence>
<keyword evidence="19" id="KW-1185">Reference proteome</keyword>
<dbReference type="PROSITE" id="PS00010">
    <property type="entry name" value="ASX_HYDROXYL"/>
    <property type="match status" value="1"/>
</dbReference>
<evidence type="ECO:0000256" key="7">
    <source>
        <dbReference type="ARBA" id="ARBA00022729"/>
    </source>
</evidence>
<dbReference type="GO" id="GO:0016020">
    <property type="term" value="C:membrane"/>
    <property type="evidence" value="ECO:0007669"/>
    <property type="project" value="UniProtKB-SubCell"/>
</dbReference>
<dbReference type="Gene3D" id="3.10.100.10">
    <property type="entry name" value="Mannose-Binding Protein A, subunit A"/>
    <property type="match status" value="1"/>
</dbReference>
<dbReference type="InterPro" id="IPR016186">
    <property type="entry name" value="C-type_lectin-like/link_sf"/>
</dbReference>
<evidence type="ECO:0000256" key="9">
    <source>
        <dbReference type="ARBA" id="ARBA00022737"/>
    </source>
</evidence>
<keyword evidence="8" id="KW-0430">Lectin</keyword>
<proteinExistence type="predicted"/>
<accession>A0A3Q2DZR2</accession>
<dbReference type="Pfam" id="PF07645">
    <property type="entry name" value="EGF_CA"/>
    <property type="match status" value="1"/>
</dbReference>
<keyword evidence="6 15" id="KW-0812">Transmembrane</keyword>
<evidence type="ECO:0000256" key="1">
    <source>
        <dbReference type="ARBA" id="ARBA00004479"/>
    </source>
</evidence>
<keyword evidence="3" id="KW-0964">Secreted</keyword>
<dbReference type="SMART" id="SM00034">
    <property type="entry name" value="CLECT"/>
    <property type="match status" value="1"/>
</dbReference>
<dbReference type="InterPro" id="IPR001304">
    <property type="entry name" value="C-type_lectin-like"/>
</dbReference>
<dbReference type="PANTHER" id="PTHR14789">
    <property type="entry name" value="CHONDROLECTIN VARIANT CHODLFDELTAE"/>
    <property type="match status" value="1"/>
</dbReference>
<dbReference type="PROSITE" id="PS50041">
    <property type="entry name" value="C_TYPE_LECTIN_2"/>
    <property type="match status" value="1"/>
</dbReference>
<dbReference type="FunFam" id="2.10.25.10:FF:000014">
    <property type="entry name" value="Latent-transforming growth factor beta-binding protein 3"/>
    <property type="match status" value="1"/>
</dbReference>
<feature type="transmembrane region" description="Helical" evidence="15">
    <location>
        <begin position="315"/>
        <end position="337"/>
    </location>
</feature>
<name>A0A3Q2DZR2_CYPVA</name>
<dbReference type="GO" id="GO:0005509">
    <property type="term" value="F:calcium ion binding"/>
    <property type="evidence" value="ECO:0007669"/>
    <property type="project" value="InterPro"/>
</dbReference>
<dbReference type="InterPro" id="IPR001881">
    <property type="entry name" value="EGF-like_Ca-bd_dom"/>
</dbReference>
<evidence type="ECO:0000256" key="15">
    <source>
        <dbReference type="SAM" id="Phobius"/>
    </source>
</evidence>
<keyword evidence="5" id="KW-0597">Phosphoprotein</keyword>
<dbReference type="PROSITE" id="PS50026">
    <property type="entry name" value="EGF_3"/>
    <property type="match status" value="1"/>
</dbReference>
<dbReference type="SMART" id="SM00179">
    <property type="entry name" value="EGF_CA"/>
    <property type="match status" value="1"/>
</dbReference>
<dbReference type="InterPro" id="IPR000742">
    <property type="entry name" value="EGF"/>
</dbReference>
<organism evidence="18 19">
    <name type="scientific">Cyprinodon variegatus</name>
    <name type="common">Sheepshead minnow</name>
    <dbReference type="NCBI Taxonomy" id="28743"/>
    <lineage>
        <taxon>Eukaryota</taxon>
        <taxon>Metazoa</taxon>
        <taxon>Chordata</taxon>
        <taxon>Craniata</taxon>
        <taxon>Vertebrata</taxon>
        <taxon>Euteleostomi</taxon>
        <taxon>Actinopterygii</taxon>
        <taxon>Neopterygii</taxon>
        <taxon>Teleostei</taxon>
        <taxon>Neoteleostei</taxon>
        <taxon>Acanthomorphata</taxon>
        <taxon>Ovalentaria</taxon>
        <taxon>Atherinomorphae</taxon>
        <taxon>Cyprinodontiformes</taxon>
        <taxon>Cyprinodontidae</taxon>
        <taxon>Cyprinodon</taxon>
    </lineage>
</organism>
<dbReference type="STRING" id="28743.ENSCVAP00000025322"/>
<evidence type="ECO:0000256" key="2">
    <source>
        <dbReference type="ARBA" id="ARBA00004613"/>
    </source>
</evidence>
<dbReference type="AlphaFoldDB" id="A0A3Q2DZR2"/>
<evidence type="ECO:0000256" key="10">
    <source>
        <dbReference type="ARBA" id="ARBA00022989"/>
    </source>
</evidence>
<dbReference type="Proteomes" id="UP000265020">
    <property type="component" value="Unassembled WGS sequence"/>
</dbReference>
<dbReference type="SUPFAM" id="SSF57196">
    <property type="entry name" value="EGF/Laminin"/>
    <property type="match status" value="1"/>
</dbReference>
<dbReference type="GO" id="GO:0005576">
    <property type="term" value="C:extracellular region"/>
    <property type="evidence" value="ECO:0007669"/>
    <property type="project" value="UniProtKB-SubCell"/>
</dbReference>
<evidence type="ECO:0000256" key="3">
    <source>
        <dbReference type="ARBA" id="ARBA00022525"/>
    </source>
</evidence>
<comment type="caution">
    <text evidence="14">Lacks conserved residue(s) required for the propagation of feature annotation.</text>
</comment>
<evidence type="ECO:0000256" key="8">
    <source>
        <dbReference type="ARBA" id="ARBA00022734"/>
    </source>
</evidence>
<keyword evidence="10 15" id="KW-1133">Transmembrane helix</keyword>
<dbReference type="Ensembl" id="ENSCVAT00000002023.1">
    <property type="protein sequence ID" value="ENSCVAP00000025322.1"/>
    <property type="gene ID" value="ENSCVAG00000009986.1"/>
</dbReference>
<keyword evidence="12 14" id="KW-1015">Disulfide bond</keyword>
<feature type="domain" description="EGF-like" evidence="16">
    <location>
        <begin position="213"/>
        <end position="250"/>
    </location>
</feature>
<dbReference type="PROSITE" id="PS01187">
    <property type="entry name" value="EGF_CA"/>
    <property type="match status" value="1"/>
</dbReference>
<dbReference type="PANTHER" id="PTHR14789:SF8">
    <property type="entry name" value="C-TYPE LECTIN DOMAIN FAMILY 14 MEMBER A PRECURSOR-RELATED"/>
    <property type="match status" value="1"/>
</dbReference>
<dbReference type="PROSITE" id="PS01186">
    <property type="entry name" value="EGF_2"/>
    <property type="match status" value="1"/>
</dbReference>
<dbReference type="SUPFAM" id="SSF56436">
    <property type="entry name" value="C-type lectin-like"/>
    <property type="match status" value="1"/>
</dbReference>
<feature type="disulfide bond" evidence="14">
    <location>
        <begin position="217"/>
        <end position="227"/>
    </location>
</feature>
<evidence type="ECO:0000256" key="4">
    <source>
        <dbReference type="ARBA" id="ARBA00022536"/>
    </source>
</evidence>
<evidence type="ECO:0000256" key="11">
    <source>
        <dbReference type="ARBA" id="ARBA00023136"/>
    </source>
</evidence>
<dbReference type="InterPro" id="IPR049883">
    <property type="entry name" value="NOTCH1_EGF-like"/>
</dbReference>